<dbReference type="EMBL" id="HACG01026906">
    <property type="protein sequence ID" value="CEK73771.1"/>
    <property type="molecule type" value="Transcribed_RNA"/>
</dbReference>
<feature type="region of interest" description="Disordered" evidence="1">
    <location>
        <begin position="1"/>
        <end position="35"/>
    </location>
</feature>
<feature type="region of interest" description="Disordered" evidence="1">
    <location>
        <begin position="123"/>
        <end position="159"/>
    </location>
</feature>
<dbReference type="GO" id="GO:0016538">
    <property type="term" value="F:cyclin-dependent protein serine/threonine kinase regulator activity"/>
    <property type="evidence" value="ECO:0007669"/>
    <property type="project" value="InterPro"/>
</dbReference>
<feature type="compositionally biased region" description="Low complexity" evidence="1">
    <location>
        <begin position="123"/>
        <end position="147"/>
    </location>
</feature>
<dbReference type="SUPFAM" id="SSF47954">
    <property type="entry name" value="Cyclin-like"/>
    <property type="match status" value="1"/>
</dbReference>
<dbReference type="InterPro" id="IPR006671">
    <property type="entry name" value="Cyclin_N"/>
</dbReference>
<evidence type="ECO:0000256" key="1">
    <source>
        <dbReference type="SAM" id="MobiDB-lite"/>
    </source>
</evidence>
<dbReference type="Gene3D" id="1.10.472.10">
    <property type="entry name" value="Cyclin-like"/>
    <property type="match status" value="1"/>
</dbReference>
<feature type="domain" description="Cyclin N-terminal" evidence="2">
    <location>
        <begin position="218"/>
        <end position="283"/>
    </location>
</feature>
<name>A0A0B7A0X6_9EUPU</name>
<sequence length="290" mass="32408">MFAHKKLPENVDPCSQVVGPKPKKKGVTDGPGKGIQAKLRKPEVKLRKPAPAIGQVKRPAFGDITNATQEQSLEIIQKRNVGPVKPNTRSNILVPFNKTSKTLAKKKTLKETNSLTNIIQNSSISSNTSSSSISDQSSSSQKSTCSSTEETQKILADRSSADRIEEDISFITTDESSVETGTASNISIDVVEEEKSVPSVDLENYKDVFNVGIYAQHIFDYYKRREKIFQIPAYMNSKQNRITPMMRAILVDWMVEIQENFELNHETLYLAVKLTDMYLSRVPADKEFSS</sequence>
<accession>A0A0B7A0X6</accession>
<dbReference type="PANTHER" id="PTHR10177">
    <property type="entry name" value="CYCLINS"/>
    <property type="match status" value="1"/>
</dbReference>
<proteinExistence type="predicted"/>
<dbReference type="InterPro" id="IPR036915">
    <property type="entry name" value="Cyclin-like_sf"/>
</dbReference>
<dbReference type="InterPro" id="IPR046965">
    <property type="entry name" value="Cyclin_A/B-like"/>
</dbReference>
<feature type="compositionally biased region" description="Basic and acidic residues" evidence="1">
    <location>
        <begin position="150"/>
        <end position="159"/>
    </location>
</feature>
<evidence type="ECO:0000313" key="3">
    <source>
        <dbReference type="EMBL" id="CEK73771.1"/>
    </source>
</evidence>
<organism evidence="3">
    <name type="scientific">Arion vulgaris</name>
    <dbReference type="NCBI Taxonomy" id="1028688"/>
    <lineage>
        <taxon>Eukaryota</taxon>
        <taxon>Metazoa</taxon>
        <taxon>Spiralia</taxon>
        <taxon>Lophotrochozoa</taxon>
        <taxon>Mollusca</taxon>
        <taxon>Gastropoda</taxon>
        <taxon>Heterobranchia</taxon>
        <taxon>Euthyneura</taxon>
        <taxon>Panpulmonata</taxon>
        <taxon>Eupulmonata</taxon>
        <taxon>Stylommatophora</taxon>
        <taxon>Helicina</taxon>
        <taxon>Arionoidea</taxon>
        <taxon>Arionidae</taxon>
        <taxon>Arion</taxon>
    </lineage>
</organism>
<dbReference type="GO" id="GO:0044772">
    <property type="term" value="P:mitotic cell cycle phase transition"/>
    <property type="evidence" value="ECO:0007669"/>
    <property type="project" value="InterPro"/>
</dbReference>
<dbReference type="Pfam" id="PF00134">
    <property type="entry name" value="Cyclin_N"/>
    <property type="match status" value="1"/>
</dbReference>
<dbReference type="InterPro" id="IPR039361">
    <property type="entry name" value="Cyclin"/>
</dbReference>
<gene>
    <name evidence="3" type="primary">ORF88193</name>
</gene>
<dbReference type="AlphaFoldDB" id="A0A0B7A0X6"/>
<dbReference type="PIRSF" id="PIRSF001771">
    <property type="entry name" value="Cyclin_A_B_D_E"/>
    <property type="match status" value="1"/>
</dbReference>
<protein>
    <recommendedName>
        <fullName evidence="2">Cyclin N-terminal domain-containing protein</fullName>
    </recommendedName>
</protein>
<evidence type="ECO:0000259" key="2">
    <source>
        <dbReference type="Pfam" id="PF00134"/>
    </source>
</evidence>
<reference evidence="3" key="1">
    <citation type="submission" date="2014-12" db="EMBL/GenBank/DDBJ databases">
        <title>Insight into the proteome of Arion vulgaris.</title>
        <authorList>
            <person name="Aradska J."/>
            <person name="Bulat T."/>
            <person name="Smidak R."/>
            <person name="Sarate P."/>
            <person name="Gangsoo J."/>
            <person name="Sialana F."/>
            <person name="Bilban M."/>
            <person name="Lubec G."/>
        </authorList>
    </citation>
    <scope>NUCLEOTIDE SEQUENCE</scope>
    <source>
        <tissue evidence="3">Skin</tissue>
    </source>
</reference>